<comment type="caution">
    <text evidence="3">The sequence shown here is derived from an EMBL/GenBank/DDBJ whole genome shotgun (WGS) entry which is preliminary data.</text>
</comment>
<feature type="compositionally biased region" description="Polar residues" evidence="1">
    <location>
        <begin position="24"/>
        <end position="37"/>
    </location>
</feature>
<dbReference type="InterPro" id="IPR000210">
    <property type="entry name" value="BTB/POZ_dom"/>
</dbReference>
<gene>
    <name evidence="3" type="ORF">SNE40_011706</name>
</gene>
<dbReference type="PROSITE" id="PS50097">
    <property type="entry name" value="BTB"/>
    <property type="match status" value="1"/>
</dbReference>
<keyword evidence="4" id="KW-1185">Reference proteome</keyword>
<dbReference type="SUPFAM" id="SSF54695">
    <property type="entry name" value="POZ domain"/>
    <property type="match status" value="1"/>
</dbReference>
<accession>A0AAN8JLH9</accession>
<evidence type="ECO:0000313" key="3">
    <source>
        <dbReference type="EMBL" id="KAK6179317.1"/>
    </source>
</evidence>
<dbReference type="Pfam" id="PF00651">
    <property type="entry name" value="BTB"/>
    <property type="match status" value="1"/>
</dbReference>
<dbReference type="AlphaFoldDB" id="A0AAN8JLH9"/>
<feature type="region of interest" description="Disordered" evidence="1">
    <location>
        <begin position="13"/>
        <end position="51"/>
    </location>
</feature>
<dbReference type="InterPro" id="IPR011333">
    <property type="entry name" value="SKP1/BTB/POZ_sf"/>
</dbReference>
<evidence type="ECO:0000256" key="1">
    <source>
        <dbReference type="SAM" id="MobiDB-lite"/>
    </source>
</evidence>
<proteinExistence type="predicted"/>
<organism evidence="3 4">
    <name type="scientific">Patella caerulea</name>
    <name type="common">Rayed Mediterranean limpet</name>
    <dbReference type="NCBI Taxonomy" id="87958"/>
    <lineage>
        <taxon>Eukaryota</taxon>
        <taxon>Metazoa</taxon>
        <taxon>Spiralia</taxon>
        <taxon>Lophotrochozoa</taxon>
        <taxon>Mollusca</taxon>
        <taxon>Gastropoda</taxon>
        <taxon>Patellogastropoda</taxon>
        <taxon>Patelloidea</taxon>
        <taxon>Patellidae</taxon>
        <taxon>Patella</taxon>
    </lineage>
</organism>
<feature type="domain" description="BTB" evidence="2">
    <location>
        <begin position="77"/>
        <end position="159"/>
    </location>
</feature>
<reference evidence="3 4" key="1">
    <citation type="submission" date="2024-01" db="EMBL/GenBank/DDBJ databases">
        <title>The genome of the rayed Mediterranean limpet Patella caerulea (Linnaeus, 1758).</title>
        <authorList>
            <person name="Anh-Thu Weber A."/>
            <person name="Halstead-Nussloch G."/>
        </authorList>
    </citation>
    <scope>NUCLEOTIDE SEQUENCE [LARGE SCALE GENOMIC DNA]</scope>
    <source>
        <strain evidence="3">AATW-2023a</strain>
        <tissue evidence="3">Whole specimen</tissue>
    </source>
</reference>
<protein>
    <recommendedName>
        <fullName evidence="2">BTB domain-containing protein</fullName>
    </recommendedName>
</protein>
<dbReference type="Gene3D" id="3.30.710.10">
    <property type="entry name" value="Potassium Channel Kv1.1, Chain A"/>
    <property type="match status" value="1"/>
</dbReference>
<evidence type="ECO:0000313" key="4">
    <source>
        <dbReference type="Proteomes" id="UP001347796"/>
    </source>
</evidence>
<name>A0AAN8JLH9_PATCE</name>
<sequence>MDKAKSSLDLTKYDQCDNYDSDDTASLSSGYESCDSCQSERDTPPAPRGSTKEMMVFKSRESLCDNLDYVFSVSELCDVVFLAGEDKIPVYGVKAILATRSRVLYQLILHNQREVKVNKKKVKGEKLKGKLVIEMKKYDEEVFRRFISFIHCGKIKVDTNTLIGLFCASVEFGMKDVREACWGTGVILLDL</sequence>
<dbReference type="Proteomes" id="UP001347796">
    <property type="component" value="Unassembled WGS sequence"/>
</dbReference>
<evidence type="ECO:0000259" key="2">
    <source>
        <dbReference type="PROSITE" id="PS50097"/>
    </source>
</evidence>
<dbReference type="EMBL" id="JAZGQO010000008">
    <property type="protein sequence ID" value="KAK6179317.1"/>
    <property type="molecule type" value="Genomic_DNA"/>
</dbReference>
<dbReference type="PANTHER" id="PTHR24410">
    <property type="entry name" value="HL07962P-RELATED"/>
    <property type="match status" value="1"/>
</dbReference>
<dbReference type="PANTHER" id="PTHR24410:SF46">
    <property type="entry name" value="SERINE-ENRICHED PROTEIN"/>
    <property type="match status" value="1"/>
</dbReference>
<dbReference type="SMART" id="SM00225">
    <property type="entry name" value="BTB"/>
    <property type="match status" value="1"/>
</dbReference>
<dbReference type="InterPro" id="IPR051481">
    <property type="entry name" value="BTB-POZ/Galectin-3-binding"/>
</dbReference>